<feature type="region of interest" description="Disordered" evidence="3">
    <location>
        <begin position="480"/>
        <end position="510"/>
    </location>
</feature>
<dbReference type="Proteomes" id="UP000036893">
    <property type="component" value="Unassembled WGS sequence"/>
</dbReference>
<dbReference type="PRINTS" id="PR00853">
    <property type="entry name" value="XPGRADSUPER"/>
</dbReference>
<dbReference type="InterPro" id="IPR041177">
    <property type="entry name" value="GEN1_C"/>
</dbReference>
<evidence type="ECO:0000256" key="3">
    <source>
        <dbReference type="SAM" id="MobiDB-lite"/>
    </source>
</evidence>
<feature type="region of interest" description="Disordered" evidence="3">
    <location>
        <begin position="425"/>
        <end position="446"/>
    </location>
</feature>
<evidence type="ECO:0000313" key="7">
    <source>
        <dbReference type="Proteomes" id="UP000036893"/>
    </source>
</evidence>
<dbReference type="GO" id="GO:0008821">
    <property type="term" value="F:crossover junction DNA endonuclease activity"/>
    <property type="evidence" value="ECO:0007669"/>
    <property type="project" value="InterPro"/>
</dbReference>
<dbReference type="InterPro" id="IPR006084">
    <property type="entry name" value="XPG/Rad2"/>
</dbReference>
<feature type="domain" description="XPG N-terminal" evidence="5">
    <location>
        <begin position="1"/>
        <end position="96"/>
    </location>
</feature>
<dbReference type="SUPFAM" id="SSF47807">
    <property type="entry name" value="5' to 3' exonuclease, C-terminal subdomain"/>
    <property type="match status" value="1"/>
</dbReference>
<feature type="region of interest" description="Disordered" evidence="3">
    <location>
        <begin position="810"/>
        <end position="829"/>
    </location>
</feature>
<accession>A0A8E0QMN0</accession>
<feature type="compositionally biased region" description="Polar residues" evidence="3">
    <location>
        <begin position="666"/>
        <end position="680"/>
    </location>
</feature>
<evidence type="ECO:0000256" key="2">
    <source>
        <dbReference type="ARBA" id="ARBA00022801"/>
    </source>
</evidence>
<dbReference type="InterPro" id="IPR037316">
    <property type="entry name" value="Yen1_H3TH"/>
</dbReference>
<dbReference type="Gene3D" id="3.40.50.1010">
    <property type="entry name" value="5'-nuclease"/>
    <property type="match status" value="2"/>
</dbReference>
<dbReference type="InterPro" id="IPR006085">
    <property type="entry name" value="XPG_DNA_repair_N"/>
</dbReference>
<feature type="compositionally biased region" description="Acidic residues" evidence="3">
    <location>
        <begin position="425"/>
        <end position="434"/>
    </location>
</feature>
<dbReference type="GeneID" id="66991085"/>
<feature type="compositionally biased region" description="Basic residues" evidence="3">
    <location>
        <begin position="490"/>
        <end position="500"/>
    </location>
</feature>
<dbReference type="InterPro" id="IPR006086">
    <property type="entry name" value="XPG-I_dom"/>
</dbReference>
<dbReference type="FunFam" id="3.40.50.1010:FF:000051">
    <property type="entry name" value="Rad2-like endonuclease, putative (AFU_orthologue AFUA_3G13260)"/>
    <property type="match status" value="1"/>
</dbReference>
<dbReference type="FunFam" id="3.40.50.1010:FF:000037">
    <property type="entry name" value="Rad2-like endonuclease, putative (AFU_orthologue AFUA_3G13260)"/>
    <property type="match status" value="1"/>
</dbReference>
<dbReference type="RefSeq" id="XP_043144494.1">
    <property type="nucleotide sequence ID" value="XM_043288559.1"/>
</dbReference>
<dbReference type="GO" id="GO:0006281">
    <property type="term" value="P:DNA repair"/>
    <property type="evidence" value="ECO:0007669"/>
    <property type="project" value="UniProtKB-ARBA"/>
</dbReference>
<dbReference type="InterPro" id="IPR029060">
    <property type="entry name" value="PIN-like_dom_sf"/>
</dbReference>
<comment type="caution">
    <text evidence="6">The sequence shown here is derived from an EMBL/GenBank/DDBJ whole genome shotgun (WGS) entry which is preliminary data.</text>
</comment>
<dbReference type="Pfam" id="PF18380">
    <property type="entry name" value="GEN1_C"/>
    <property type="match status" value="1"/>
</dbReference>
<feature type="region of interest" description="Disordered" evidence="3">
    <location>
        <begin position="665"/>
        <end position="705"/>
    </location>
</feature>
<proteinExistence type="predicted"/>
<reference evidence="6" key="2">
    <citation type="submission" date="2021-01" db="EMBL/GenBank/DDBJ databases">
        <title>Pan-genome distribution and transcriptional activeness of fungal secondary metabolism genes in Aspergillus section Fumigati.</title>
        <authorList>
            <person name="Takahashi H."/>
            <person name="Umemura M."/>
            <person name="Ninomiya A."/>
            <person name="Kusuya Y."/>
            <person name="Urayama S."/>
            <person name="Shimizu M."/>
            <person name="Watanabe A."/>
            <person name="Kamei K."/>
            <person name="Yaguchi T."/>
            <person name="Hagiwara D."/>
        </authorList>
    </citation>
    <scope>NUCLEOTIDE SEQUENCE</scope>
    <source>
        <strain evidence="6">IFM 46973</strain>
    </source>
</reference>
<evidence type="ECO:0000256" key="1">
    <source>
        <dbReference type="ARBA" id="ARBA00022722"/>
    </source>
</evidence>
<evidence type="ECO:0000259" key="5">
    <source>
        <dbReference type="SMART" id="SM00485"/>
    </source>
</evidence>
<evidence type="ECO:0008006" key="8">
    <source>
        <dbReference type="Google" id="ProtNLM"/>
    </source>
</evidence>
<reference evidence="6" key="1">
    <citation type="journal article" date="2015" name="Genome Announc.">
        <title>Draft Genome Sequence of the Pathogenic Filamentous Fungus Aspergillus udagawae Strain IFM 46973T.</title>
        <authorList>
            <person name="Kusuya Y."/>
            <person name="Takahashi-Nakaguchi A."/>
            <person name="Takahashi H."/>
            <person name="Yaguchi T."/>
        </authorList>
    </citation>
    <scope>NUCLEOTIDE SEQUENCE</scope>
    <source>
        <strain evidence="6">IFM 46973</strain>
    </source>
</reference>
<dbReference type="InterPro" id="IPR036279">
    <property type="entry name" value="5-3_exonuclease_C_sf"/>
</dbReference>
<keyword evidence="2" id="KW-0378">Hydrolase</keyword>
<name>A0A8E0QMN0_9EURO</name>
<feature type="domain" description="XPG-I" evidence="4">
    <location>
        <begin position="111"/>
        <end position="190"/>
    </location>
</feature>
<protein>
    <recommendedName>
        <fullName evidence="8">Rad2-like endonuclease</fullName>
    </recommendedName>
</protein>
<dbReference type="EMBL" id="BBXM02000002">
    <property type="protein sequence ID" value="GIC87228.1"/>
    <property type="molecule type" value="Genomic_DNA"/>
</dbReference>
<dbReference type="GO" id="GO:0017108">
    <property type="term" value="F:5'-flap endonuclease activity"/>
    <property type="evidence" value="ECO:0007669"/>
    <property type="project" value="TreeGrafter"/>
</dbReference>
<dbReference type="SUPFAM" id="SSF88723">
    <property type="entry name" value="PIN domain-like"/>
    <property type="match status" value="1"/>
</dbReference>
<evidence type="ECO:0000313" key="6">
    <source>
        <dbReference type="EMBL" id="GIC87228.1"/>
    </source>
</evidence>
<evidence type="ECO:0000259" key="4">
    <source>
        <dbReference type="SMART" id="SM00484"/>
    </source>
</evidence>
<feature type="region of interest" description="Disordered" evidence="3">
    <location>
        <begin position="848"/>
        <end position="882"/>
    </location>
</feature>
<dbReference type="PANTHER" id="PTHR11081">
    <property type="entry name" value="FLAP ENDONUCLEASE FAMILY MEMBER"/>
    <property type="match status" value="1"/>
</dbReference>
<dbReference type="CDD" id="cd09870">
    <property type="entry name" value="PIN_YEN1"/>
    <property type="match status" value="1"/>
</dbReference>
<feature type="region of interest" description="Disordered" evidence="3">
    <location>
        <begin position="770"/>
        <end position="790"/>
    </location>
</feature>
<gene>
    <name evidence="6" type="ORF">Aud_003609</name>
</gene>
<dbReference type="AlphaFoldDB" id="A0A8E0QMN0"/>
<dbReference type="CDD" id="cd09906">
    <property type="entry name" value="H3TH_YEN1"/>
    <property type="match status" value="1"/>
</dbReference>
<dbReference type="PANTHER" id="PTHR11081:SF75">
    <property type="entry name" value="ENDONUCLEASE, PUTATIVE (AFU_ORTHOLOGUE AFUA_3G13260)-RELATED"/>
    <property type="match status" value="1"/>
</dbReference>
<dbReference type="Pfam" id="PF00867">
    <property type="entry name" value="XPG_I"/>
    <property type="match status" value="1"/>
</dbReference>
<dbReference type="SMART" id="SM00485">
    <property type="entry name" value="XPGN"/>
    <property type="match status" value="1"/>
</dbReference>
<dbReference type="SMART" id="SM00484">
    <property type="entry name" value="XPGI"/>
    <property type="match status" value="1"/>
</dbReference>
<sequence length="882" mass="97202">MGIPGLINAIGSGERISLSKLAITHLERTSRPIRIAVDISIWLFQVQAGRGGRNPELRTLFYRLLKFLALPIHPLFVYDGKDKPPFKRGKAVSGRSYGNAPIIRLSKVLIDLFKFPRHDAPGEAEAECARLQRAGVVDAVMSNDVDALMFGSTLTVMNFSKESGSGTSAATHITCYRMCGDSDHPSNVPLDRAGMILFAMLSGGDYLPSGVPKCGSKLAAEIARAGFGADLLDTIRSDGPELDMKLDEWRERLQYELDENESGYFQTKHKAVRIPESFPDRTILSYYAKPVVSSPQDIEVLKSRLMNAWDQEIDVLELRRFTADAFEWNYRSGARKVIKLLAEPLVSYRLRLQKSPSPFARNTSLSDSNVQMLQKIYKSRTSFSTDGLTELQLEIVPIDVVGLDLLAEEPNPPIPSQETTIVSGDEEEDVEDYTEATVQSPTKKRTGKRFDPYAAEKVWIFETIATIGVPAVVQTWKREQAEKGSASKKSSNRKAGPKKKGPIDPGMKRGSILKYGTLTKQRSDISEFKGAQLFEAAMSATPRKSRAPGLLRAESSPDALVRGSPAYGPYSHKRMLDIQPHVNQTVDDLVDSFTSSCTISSMLDIKRHPMATRSLMGSRRAGVRSGDVEVQTLDFLSPETVFNSSPSRVSSARIKISYSNVRYDDSTGSDLSLETNSAVSPPSAGRESRRHTQSRPIKTSAKRRSGVEIQELEDIMSAVTLSDGSPYQQLKSLAQTPTSLKARSLKGLKMHEVHALAAEAQTVHASRTKESASPTANHSCAKGPNVRLPPSAQNTLVMDLCADDALKQTTEKEKRVVSSSKVSRPRKTSSHIESVIVCDGFWTTEAKSQSELASEETERGSFNSDEKRKKKRIPRVSILDLS</sequence>
<dbReference type="Pfam" id="PF00752">
    <property type="entry name" value="XPG_N"/>
    <property type="match status" value="1"/>
</dbReference>
<keyword evidence="1" id="KW-0540">Nuclease</keyword>
<organism evidence="6 7">
    <name type="scientific">Aspergillus udagawae</name>
    <dbReference type="NCBI Taxonomy" id="91492"/>
    <lineage>
        <taxon>Eukaryota</taxon>
        <taxon>Fungi</taxon>
        <taxon>Dikarya</taxon>
        <taxon>Ascomycota</taxon>
        <taxon>Pezizomycotina</taxon>
        <taxon>Eurotiomycetes</taxon>
        <taxon>Eurotiomycetidae</taxon>
        <taxon>Eurotiales</taxon>
        <taxon>Aspergillaceae</taxon>
        <taxon>Aspergillus</taxon>
        <taxon>Aspergillus subgen. Fumigati</taxon>
    </lineage>
</organism>
<feature type="compositionally biased region" description="Basic and acidic residues" evidence="3">
    <location>
        <begin position="856"/>
        <end position="867"/>
    </location>
</feature>